<dbReference type="Proteomes" id="UP000681340">
    <property type="component" value="Unassembled WGS sequence"/>
</dbReference>
<dbReference type="AlphaFoldDB" id="A0A919STG3"/>
<name>A0A919STG3_9ACTN</name>
<reference evidence="1" key="1">
    <citation type="submission" date="2021-03" db="EMBL/GenBank/DDBJ databases">
        <title>Whole genome shotgun sequence of Actinoplanes auranticolor NBRC 12245.</title>
        <authorList>
            <person name="Komaki H."/>
            <person name="Tamura T."/>
        </authorList>
    </citation>
    <scope>NUCLEOTIDE SEQUENCE</scope>
    <source>
        <strain evidence="1">NBRC 12245</strain>
    </source>
</reference>
<evidence type="ECO:0008006" key="3">
    <source>
        <dbReference type="Google" id="ProtNLM"/>
    </source>
</evidence>
<dbReference type="EMBL" id="BOQL01000071">
    <property type="protein sequence ID" value="GIM78035.1"/>
    <property type="molecule type" value="Genomic_DNA"/>
</dbReference>
<keyword evidence="2" id="KW-1185">Reference proteome</keyword>
<proteinExistence type="predicted"/>
<accession>A0A919STG3</accession>
<evidence type="ECO:0000313" key="2">
    <source>
        <dbReference type="Proteomes" id="UP000681340"/>
    </source>
</evidence>
<organism evidence="1 2">
    <name type="scientific">Actinoplanes auranticolor</name>
    <dbReference type="NCBI Taxonomy" id="47988"/>
    <lineage>
        <taxon>Bacteria</taxon>
        <taxon>Bacillati</taxon>
        <taxon>Actinomycetota</taxon>
        <taxon>Actinomycetes</taxon>
        <taxon>Micromonosporales</taxon>
        <taxon>Micromonosporaceae</taxon>
        <taxon>Actinoplanes</taxon>
    </lineage>
</organism>
<gene>
    <name evidence="1" type="ORF">Aau02nite_78920</name>
</gene>
<protein>
    <recommendedName>
        <fullName evidence="3">AlpA family transcriptional regulator</fullName>
    </recommendedName>
</protein>
<dbReference type="RefSeq" id="WP_246595784.1">
    <property type="nucleotide sequence ID" value="NZ_BAABEA010000021.1"/>
</dbReference>
<comment type="caution">
    <text evidence="1">The sequence shown here is derived from an EMBL/GenBank/DDBJ whole genome shotgun (WGS) entry which is preliminary data.</text>
</comment>
<sequence>MPRADIGLMGAAEIGARLRLSKQRTYVIIGRKGFPDPQAELAMGKVWLTEDVEAWIKANRPELDQPDQA</sequence>
<evidence type="ECO:0000313" key="1">
    <source>
        <dbReference type="EMBL" id="GIM78035.1"/>
    </source>
</evidence>